<evidence type="ECO:0000313" key="3">
    <source>
        <dbReference type="Proteomes" id="UP001350748"/>
    </source>
</evidence>
<accession>A0ABU7XIH2</accession>
<reference evidence="2 3" key="1">
    <citation type="submission" date="2024-02" db="EMBL/GenBank/DDBJ databases">
        <authorList>
            <person name="Grouzdev D."/>
        </authorList>
    </citation>
    <scope>NUCLEOTIDE SEQUENCE [LARGE SCALE GENOMIC DNA]</scope>
    <source>
        <strain evidence="2 3">9N</strain>
    </source>
</reference>
<feature type="chain" id="PRO_5047417058" evidence="1">
    <location>
        <begin position="23"/>
        <end position="67"/>
    </location>
</feature>
<organism evidence="2 3">
    <name type="scientific">Methylocystis borbori</name>
    <dbReference type="NCBI Taxonomy" id="3118750"/>
    <lineage>
        <taxon>Bacteria</taxon>
        <taxon>Pseudomonadati</taxon>
        <taxon>Pseudomonadota</taxon>
        <taxon>Alphaproteobacteria</taxon>
        <taxon>Hyphomicrobiales</taxon>
        <taxon>Methylocystaceae</taxon>
        <taxon>Methylocystis</taxon>
    </lineage>
</organism>
<dbReference type="EMBL" id="JAZHYN010000034">
    <property type="protein sequence ID" value="MEF3367186.1"/>
    <property type="molecule type" value="Genomic_DNA"/>
</dbReference>
<gene>
    <name evidence="2" type="ORF">V3H18_11640</name>
</gene>
<proteinExistence type="predicted"/>
<dbReference type="Proteomes" id="UP001350748">
    <property type="component" value="Unassembled WGS sequence"/>
</dbReference>
<name>A0ABU7XIH2_9HYPH</name>
<keyword evidence="3" id="KW-1185">Reference proteome</keyword>
<sequence length="67" mass="6935">MRMFVFLIAAIFAMCFSFYSSASGSGALATAAPQASTDQPSDAPRCSIKTTPNSGGCLVLKRKGRAA</sequence>
<keyword evidence="1" id="KW-0732">Signal</keyword>
<evidence type="ECO:0000256" key="1">
    <source>
        <dbReference type="SAM" id="SignalP"/>
    </source>
</evidence>
<comment type="caution">
    <text evidence="2">The sequence shown here is derived from an EMBL/GenBank/DDBJ whole genome shotgun (WGS) entry which is preliminary data.</text>
</comment>
<evidence type="ECO:0000313" key="2">
    <source>
        <dbReference type="EMBL" id="MEF3367186.1"/>
    </source>
</evidence>
<feature type="signal peptide" evidence="1">
    <location>
        <begin position="1"/>
        <end position="22"/>
    </location>
</feature>
<protein>
    <submittedName>
        <fullName evidence="2">Uncharacterized protein</fullName>
    </submittedName>
</protein>
<dbReference type="RefSeq" id="WP_332082223.1">
    <property type="nucleotide sequence ID" value="NZ_JAZHYN010000034.1"/>
</dbReference>